<evidence type="ECO:0000313" key="3">
    <source>
        <dbReference type="Proteomes" id="UP000032304"/>
    </source>
</evidence>
<feature type="compositionally biased region" description="Polar residues" evidence="1">
    <location>
        <begin position="156"/>
        <end position="169"/>
    </location>
</feature>
<dbReference type="AlphaFoldDB" id="A0A0D2R8E4"/>
<reference evidence="2 3" key="1">
    <citation type="journal article" date="2012" name="Nature">
        <title>Repeated polyploidization of Gossypium genomes and the evolution of spinnable cotton fibres.</title>
        <authorList>
            <person name="Paterson A.H."/>
            <person name="Wendel J.F."/>
            <person name="Gundlach H."/>
            <person name="Guo H."/>
            <person name="Jenkins J."/>
            <person name="Jin D."/>
            <person name="Llewellyn D."/>
            <person name="Showmaker K.C."/>
            <person name="Shu S."/>
            <person name="Udall J."/>
            <person name="Yoo M.J."/>
            <person name="Byers R."/>
            <person name="Chen W."/>
            <person name="Doron-Faigenboim A."/>
            <person name="Duke M.V."/>
            <person name="Gong L."/>
            <person name="Grimwood J."/>
            <person name="Grover C."/>
            <person name="Grupp K."/>
            <person name="Hu G."/>
            <person name="Lee T.H."/>
            <person name="Li J."/>
            <person name="Lin L."/>
            <person name="Liu T."/>
            <person name="Marler B.S."/>
            <person name="Page J.T."/>
            <person name="Roberts A.W."/>
            <person name="Romanel E."/>
            <person name="Sanders W.S."/>
            <person name="Szadkowski E."/>
            <person name="Tan X."/>
            <person name="Tang H."/>
            <person name="Xu C."/>
            <person name="Wang J."/>
            <person name="Wang Z."/>
            <person name="Zhang D."/>
            <person name="Zhang L."/>
            <person name="Ashrafi H."/>
            <person name="Bedon F."/>
            <person name="Bowers J.E."/>
            <person name="Brubaker C.L."/>
            <person name="Chee P.W."/>
            <person name="Das S."/>
            <person name="Gingle A.R."/>
            <person name="Haigler C.H."/>
            <person name="Harker D."/>
            <person name="Hoffmann L.V."/>
            <person name="Hovav R."/>
            <person name="Jones D.C."/>
            <person name="Lemke C."/>
            <person name="Mansoor S."/>
            <person name="ur Rahman M."/>
            <person name="Rainville L.N."/>
            <person name="Rambani A."/>
            <person name="Reddy U.K."/>
            <person name="Rong J.K."/>
            <person name="Saranga Y."/>
            <person name="Scheffler B.E."/>
            <person name="Scheffler J.A."/>
            <person name="Stelly D.M."/>
            <person name="Triplett B.A."/>
            <person name="Van Deynze A."/>
            <person name="Vaslin M.F."/>
            <person name="Waghmare V.N."/>
            <person name="Walford S.A."/>
            <person name="Wright R.J."/>
            <person name="Zaki E.A."/>
            <person name="Zhang T."/>
            <person name="Dennis E.S."/>
            <person name="Mayer K.F."/>
            <person name="Peterson D.G."/>
            <person name="Rokhsar D.S."/>
            <person name="Wang X."/>
            <person name="Schmutz J."/>
        </authorList>
    </citation>
    <scope>NUCLEOTIDE SEQUENCE [LARGE SCALE GENOMIC DNA]</scope>
</reference>
<proteinExistence type="predicted"/>
<feature type="compositionally biased region" description="Basic and acidic residues" evidence="1">
    <location>
        <begin position="105"/>
        <end position="152"/>
    </location>
</feature>
<dbReference type="OMA" id="CENDEHY"/>
<dbReference type="EMBL" id="CM001749">
    <property type="protein sequence ID" value="KJB66712.1"/>
    <property type="molecule type" value="Genomic_DNA"/>
</dbReference>
<protein>
    <recommendedName>
        <fullName evidence="4">Transposase MuDR plant domain-containing protein</fullName>
    </recommendedName>
</protein>
<dbReference type="Gramene" id="KJB66712">
    <property type="protein sequence ID" value="KJB66712"/>
    <property type="gene ID" value="B456_010G154400"/>
</dbReference>
<dbReference type="eggNOG" id="ENOG502QU1T">
    <property type="taxonomic scope" value="Eukaryota"/>
</dbReference>
<dbReference type="Proteomes" id="UP000032304">
    <property type="component" value="Chromosome 10"/>
</dbReference>
<evidence type="ECO:0000313" key="2">
    <source>
        <dbReference type="EMBL" id="KJB66712.1"/>
    </source>
</evidence>
<organism evidence="2 3">
    <name type="scientific">Gossypium raimondii</name>
    <name type="common">Peruvian cotton</name>
    <name type="synonym">Gossypium klotzschianum subsp. raimondii</name>
    <dbReference type="NCBI Taxonomy" id="29730"/>
    <lineage>
        <taxon>Eukaryota</taxon>
        <taxon>Viridiplantae</taxon>
        <taxon>Streptophyta</taxon>
        <taxon>Embryophyta</taxon>
        <taxon>Tracheophyta</taxon>
        <taxon>Spermatophyta</taxon>
        <taxon>Magnoliopsida</taxon>
        <taxon>eudicotyledons</taxon>
        <taxon>Gunneridae</taxon>
        <taxon>Pentapetalae</taxon>
        <taxon>rosids</taxon>
        <taxon>malvids</taxon>
        <taxon>Malvales</taxon>
        <taxon>Malvaceae</taxon>
        <taxon>Malvoideae</taxon>
        <taxon>Gossypium</taxon>
    </lineage>
</organism>
<gene>
    <name evidence="2" type="ORF">B456_010G154400</name>
</gene>
<dbReference type="PANTHER" id="PTHR31973">
    <property type="entry name" value="POLYPROTEIN, PUTATIVE-RELATED"/>
    <property type="match status" value="1"/>
</dbReference>
<evidence type="ECO:0008006" key="4">
    <source>
        <dbReference type="Google" id="ProtNLM"/>
    </source>
</evidence>
<accession>A0A0D2R8E4</accession>
<keyword evidence="3" id="KW-1185">Reference proteome</keyword>
<sequence length="426" mass="48888">MLNYCVKQKEIDLYVKHEIDTVIFADDDLLLAVVIVEGFCGGNKCVEGVEGLNGEGVKVVGSKGDEGLNKEGVEVVGNKSGEVEGGEDDGDDDEELQEARQKLREVEGKTTGKDKETIVDETESERFREQFKAEVPEEVEAEKLNDRVGREEEGNETQYFDSDDNSSILGSDDDNDPDACRRKSRFPTNNPNSASPLFCIWMLFKDGVQFKSAIRKYSMCCRRKLKIIKNKPNRRIFASYNNISRCMQVKIFNDEHNYCVRFRNKMVNGKVILEHFEATIRDHKKMKLREIQRRVASKMYMNVNMIRCRKAKKMVKDKLAGDFIDGFAMLWDYADELILKNPGSTIKMTVNRITPESLSHLKRFYVCFEVLKRGWKKGCKPILGLDGCFLKAFNSSIMESRFKSIIITMLEEIIVKMMTRIMDKGK</sequence>
<dbReference type="PANTHER" id="PTHR31973:SF187">
    <property type="entry name" value="MUTATOR TRANSPOSASE MUDRA PROTEIN"/>
    <property type="match status" value="1"/>
</dbReference>
<feature type="region of interest" description="Disordered" evidence="1">
    <location>
        <begin position="105"/>
        <end position="187"/>
    </location>
</feature>
<evidence type="ECO:0000256" key="1">
    <source>
        <dbReference type="SAM" id="MobiDB-lite"/>
    </source>
</evidence>
<name>A0A0D2R8E4_GOSRA</name>